<dbReference type="RefSeq" id="WP_066486844.1">
    <property type="nucleotide sequence ID" value="NZ_JADPQA010000003.1"/>
</dbReference>
<dbReference type="PANTHER" id="PTHR43022:SF1">
    <property type="entry name" value="PROTEIN SMF"/>
    <property type="match status" value="1"/>
</dbReference>
<evidence type="ECO:0000313" key="3">
    <source>
        <dbReference type="EMBL" id="TQE44580.1"/>
    </source>
</evidence>
<comment type="similarity">
    <text evidence="1">Belongs to the DprA/Smf family.</text>
</comment>
<proteinExistence type="inferred from homology"/>
<protein>
    <submittedName>
        <fullName evidence="3">DNA-protecting protein DprA</fullName>
    </submittedName>
</protein>
<evidence type="ECO:0000313" key="4">
    <source>
        <dbReference type="Proteomes" id="UP000318080"/>
    </source>
</evidence>
<dbReference type="EMBL" id="VHIR01000001">
    <property type="protein sequence ID" value="TQE44580.1"/>
    <property type="molecule type" value="Genomic_DNA"/>
</dbReference>
<dbReference type="GO" id="GO:0009294">
    <property type="term" value="P:DNA-mediated transformation"/>
    <property type="evidence" value="ECO:0007669"/>
    <property type="project" value="InterPro"/>
</dbReference>
<feature type="domain" description="Smf/DprA SLOG" evidence="2">
    <location>
        <begin position="108"/>
        <end position="308"/>
    </location>
</feature>
<reference evidence="3 4" key="1">
    <citation type="submission" date="2019-06" db="EMBL/GenBank/DDBJ databases">
        <title>Draft genome of C. phoceense Strain 272.</title>
        <authorList>
            <person name="Pacheco L.G.C."/>
            <person name="Barberis C.M."/>
            <person name="Almuzara M.N."/>
            <person name="Traglia G.M."/>
            <person name="Santos C.S."/>
            <person name="Rocha D.J.P.G."/>
            <person name="Aguiar E.R.G.R."/>
            <person name="Vay C.A."/>
        </authorList>
    </citation>
    <scope>NUCLEOTIDE SEQUENCE [LARGE SCALE GENOMIC DNA]</scope>
    <source>
        <strain evidence="3 4">272</strain>
    </source>
</reference>
<dbReference type="Proteomes" id="UP000318080">
    <property type="component" value="Unassembled WGS sequence"/>
</dbReference>
<dbReference type="Gene3D" id="3.40.50.450">
    <property type="match status" value="1"/>
</dbReference>
<evidence type="ECO:0000256" key="1">
    <source>
        <dbReference type="ARBA" id="ARBA00006525"/>
    </source>
</evidence>
<evidence type="ECO:0000259" key="2">
    <source>
        <dbReference type="Pfam" id="PF02481"/>
    </source>
</evidence>
<dbReference type="AlphaFoldDB" id="A0A540RA08"/>
<keyword evidence="4" id="KW-1185">Reference proteome</keyword>
<dbReference type="PANTHER" id="PTHR43022">
    <property type="entry name" value="PROTEIN SMF"/>
    <property type="match status" value="1"/>
</dbReference>
<organism evidence="3 4">
    <name type="scientific">Corynebacterium phoceense</name>
    <dbReference type="NCBI Taxonomy" id="1686286"/>
    <lineage>
        <taxon>Bacteria</taxon>
        <taxon>Bacillati</taxon>
        <taxon>Actinomycetota</taxon>
        <taxon>Actinomycetes</taxon>
        <taxon>Mycobacteriales</taxon>
        <taxon>Corynebacteriaceae</taxon>
        <taxon>Corynebacterium</taxon>
    </lineage>
</organism>
<dbReference type="Pfam" id="PF02481">
    <property type="entry name" value="DNA_processg_A"/>
    <property type="match status" value="1"/>
</dbReference>
<name>A0A540RA08_9CORY</name>
<dbReference type="GeneID" id="79853323"/>
<accession>A0A540RA08</accession>
<dbReference type="InterPro" id="IPR057666">
    <property type="entry name" value="DrpA_SLOG"/>
</dbReference>
<sequence>MTELKLDTPLQAWVYLNRVVEGPSRTLAALLQDYTPEHIAHGIYHQADWLGALRDETSARRDWLRQDEDIAAAEKVGARLITPESPEWPAAQFNSAFGFYAAGLADAPADFDKAAVAPHCLWVRGAPVGEVVSQAVAVVGTRAITRYGFDATRLMVSGLVPHQWTIVSGGAMGVDTVAHEQALEHGGITAVVAACGIDEPYPARNAKLYERIVDRGGTILTEFAPGSKPQRHRFLTRNRLVAALTSGAVCIEAAFRSGALNTLNWTEALGRVAMVVPGPITGPGSVGCHKRIQEHRAQLVMSPDGVRELLEQVGAVDEEAQLELVYAPSKTQRLSRNELQVFGSTPVDETASAQDIAREAGLRLPLTIHLLVTLEKQGLVVRRGGQWQRLDVD</sequence>
<dbReference type="NCBIfam" id="TIGR00732">
    <property type="entry name" value="dprA"/>
    <property type="match status" value="1"/>
</dbReference>
<gene>
    <name evidence="3" type="primary">dprA</name>
    <name evidence="3" type="ORF">EJK80_00355</name>
</gene>
<dbReference type="InterPro" id="IPR003488">
    <property type="entry name" value="DprA"/>
</dbReference>
<dbReference type="STRING" id="1686286.GCA_900092335_02156"/>
<dbReference type="SUPFAM" id="SSF102405">
    <property type="entry name" value="MCP/YpsA-like"/>
    <property type="match status" value="1"/>
</dbReference>
<comment type="caution">
    <text evidence="3">The sequence shown here is derived from an EMBL/GenBank/DDBJ whole genome shotgun (WGS) entry which is preliminary data.</text>
</comment>